<dbReference type="Gene3D" id="3.90.1010.20">
    <property type="match status" value="2"/>
</dbReference>
<evidence type="ECO:0000313" key="2">
    <source>
        <dbReference type="Proteomes" id="UP000288490"/>
    </source>
</evidence>
<protein>
    <submittedName>
        <fullName evidence="1">FMN-binding protein</fullName>
    </submittedName>
</protein>
<reference evidence="1 2" key="1">
    <citation type="submission" date="2017-05" db="EMBL/GenBank/DDBJ databases">
        <title>Vagococcus spp. assemblies.</title>
        <authorList>
            <person name="Gulvik C.A."/>
        </authorList>
    </citation>
    <scope>NUCLEOTIDE SEQUENCE [LARGE SCALE GENOMIC DNA]</scope>
    <source>
        <strain evidence="1 2">SS1994</strain>
    </source>
</reference>
<gene>
    <name evidence="1" type="ORF">CBF36_07930</name>
</gene>
<evidence type="ECO:0000313" key="1">
    <source>
        <dbReference type="EMBL" id="RST93157.1"/>
    </source>
</evidence>
<dbReference type="Proteomes" id="UP000288490">
    <property type="component" value="Unassembled WGS sequence"/>
</dbReference>
<keyword evidence="2" id="KW-1185">Reference proteome</keyword>
<comment type="caution">
    <text evidence="1">The sequence shown here is derived from an EMBL/GenBank/DDBJ whole genome shotgun (WGS) entry which is preliminary data.</text>
</comment>
<sequence>MKQDVEVAKVTWNTIPKEGLISGNYYRMSERFRQGHEGILEVVVKDDKLEYIYFNEYTRPNYYNRYFQDVSKRMSEYNISMKEAKGAAWIEGVLLAEEQMTEKQSLTEDVDTVSGASNSVEQALVPMAKKLNEKIVPSKDFDGPTFYQLTKDLGDGIYGILKVVIEDKKITDLHYDEVFSTDPDKITEEKFKRFASLSKYDSVEYDEASRIGFNVQMDALTEQIKKNQDMLNIEGLPATENTGDYKSSGYTERNPAWDNYLSLAEEIQNTAKKDGKL</sequence>
<organism evidence="1 2">
    <name type="scientific">Vagococcus bubulae</name>
    <dbReference type="NCBI Taxonomy" id="1977868"/>
    <lineage>
        <taxon>Bacteria</taxon>
        <taxon>Bacillati</taxon>
        <taxon>Bacillota</taxon>
        <taxon>Bacilli</taxon>
        <taxon>Lactobacillales</taxon>
        <taxon>Enterococcaceae</taxon>
        <taxon>Vagococcus</taxon>
    </lineage>
</organism>
<proteinExistence type="predicted"/>
<dbReference type="EMBL" id="NGJT01000013">
    <property type="protein sequence ID" value="RST93157.1"/>
    <property type="molecule type" value="Genomic_DNA"/>
</dbReference>
<name>A0A429ZHL7_9ENTE</name>
<dbReference type="AlphaFoldDB" id="A0A429ZHL7"/>
<accession>A0A429ZHL7</accession>